<dbReference type="EMBL" id="BMKC01000001">
    <property type="protein sequence ID" value="GGA70368.1"/>
    <property type="molecule type" value="Genomic_DNA"/>
</dbReference>
<evidence type="ECO:0008006" key="4">
    <source>
        <dbReference type="Google" id="ProtNLM"/>
    </source>
</evidence>
<name>A0ABQ1HD84_9GAMM</name>
<dbReference type="RefSeq" id="WP_188661072.1">
    <property type="nucleotide sequence ID" value="NZ_BMKC01000001.1"/>
</dbReference>
<feature type="transmembrane region" description="Helical" evidence="1">
    <location>
        <begin position="56"/>
        <end position="81"/>
    </location>
</feature>
<proteinExistence type="predicted"/>
<gene>
    <name evidence="2" type="ORF">GCM10011521_05630</name>
</gene>
<sequence length="116" mass="11691">MNTTVVGPLKHSGLGIAATIIAVVAGLGLLAVFGYAGYVGMNEPGGELSETDPRAIMIGFGMLAAMAMLVLGAILGAVGLFAGTRKRLFAWLGLVLNVLPLLLGIALVILGLAMTA</sequence>
<keyword evidence="1" id="KW-0812">Transmembrane</keyword>
<evidence type="ECO:0000313" key="3">
    <source>
        <dbReference type="Proteomes" id="UP000623419"/>
    </source>
</evidence>
<comment type="caution">
    <text evidence="2">The sequence shown here is derived from an EMBL/GenBank/DDBJ whole genome shotgun (WGS) entry which is preliminary data.</text>
</comment>
<feature type="transmembrane region" description="Helical" evidence="1">
    <location>
        <begin position="12"/>
        <end position="36"/>
    </location>
</feature>
<feature type="transmembrane region" description="Helical" evidence="1">
    <location>
        <begin position="88"/>
        <end position="114"/>
    </location>
</feature>
<protein>
    <recommendedName>
        <fullName evidence="4">DUF4064 domain-containing protein</fullName>
    </recommendedName>
</protein>
<keyword evidence="1" id="KW-0472">Membrane</keyword>
<evidence type="ECO:0000256" key="1">
    <source>
        <dbReference type="SAM" id="Phobius"/>
    </source>
</evidence>
<evidence type="ECO:0000313" key="2">
    <source>
        <dbReference type="EMBL" id="GGA70368.1"/>
    </source>
</evidence>
<organism evidence="2 3">
    <name type="scientific">Arenimonas soli</name>
    <dbReference type="NCBI Taxonomy" id="2269504"/>
    <lineage>
        <taxon>Bacteria</taxon>
        <taxon>Pseudomonadati</taxon>
        <taxon>Pseudomonadota</taxon>
        <taxon>Gammaproteobacteria</taxon>
        <taxon>Lysobacterales</taxon>
        <taxon>Lysobacteraceae</taxon>
        <taxon>Arenimonas</taxon>
    </lineage>
</organism>
<keyword evidence="3" id="KW-1185">Reference proteome</keyword>
<reference evidence="3" key="1">
    <citation type="journal article" date="2019" name="Int. J. Syst. Evol. Microbiol.">
        <title>The Global Catalogue of Microorganisms (GCM) 10K type strain sequencing project: providing services to taxonomists for standard genome sequencing and annotation.</title>
        <authorList>
            <consortium name="The Broad Institute Genomics Platform"/>
            <consortium name="The Broad Institute Genome Sequencing Center for Infectious Disease"/>
            <person name="Wu L."/>
            <person name="Ma J."/>
        </authorList>
    </citation>
    <scope>NUCLEOTIDE SEQUENCE [LARGE SCALE GENOMIC DNA]</scope>
    <source>
        <strain evidence="3">CGMCC 1.15905</strain>
    </source>
</reference>
<accession>A0ABQ1HD84</accession>
<dbReference type="Proteomes" id="UP000623419">
    <property type="component" value="Unassembled WGS sequence"/>
</dbReference>
<keyword evidence="1" id="KW-1133">Transmembrane helix</keyword>